<accession>A0A839F6K1</accession>
<protein>
    <recommendedName>
        <fullName evidence="4">Heparinase II/III-like protein</fullName>
    </recommendedName>
</protein>
<comment type="caution">
    <text evidence="2">The sequence shown here is derived from an EMBL/GenBank/DDBJ whole genome shotgun (WGS) entry which is preliminary data.</text>
</comment>
<evidence type="ECO:0000313" key="2">
    <source>
        <dbReference type="EMBL" id="MBA8888690.1"/>
    </source>
</evidence>
<evidence type="ECO:0008006" key="4">
    <source>
        <dbReference type="Google" id="ProtNLM"/>
    </source>
</evidence>
<dbReference type="AlphaFoldDB" id="A0A839F6K1"/>
<dbReference type="Proteomes" id="UP000550401">
    <property type="component" value="Unassembled WGS sequence"/>
</dbReference>
<reference evidence="2 3" key="1">
    <citation type="submission" date="2020-07" db="EMBL/GenBank/DDBJ databases">
        <title>Genomic Encyclopedia of Type Strains, Phase IV (KMG-V): Genome sequencing to study the core and pangenomes of soil and plant-associated prokaryotes.</title>
        <authorList>
            <person name="Whitman W."/>
        </authorList>
    </citation>
    <scope>NUCLEOTIDE SEQUENCE [LARGE SCALE GENOMIC DNA]</scope>
    <source>
        <strain evidence="2 3">RH2WT43</strain>
    </source>
</reference>
<sequence>MSFRARSFSWARRGILLAALWAGSAAAVQLQVPATHPRLFYGDAARLQQARTYYGTHAFTPAADDYAGLALRGLLTGSAADCTTAAHHVRDWQASNGDGGFRDDVRGEGEDLMLEFDWCHDRLTAAEIQTLVTRWNGYMDRELADTLGNTGKEANNYWAGRTRNLLLWGIASTGENPRAQEFIDDALEQRMGVDFTRWYGDFGVGGVFPEGDDYGVVSLSYPLIAFASAADFGYDPFAQTPYYTEAIYALAYGSTPGPSTIDGEAANEASFFPFNDDEHFYEGGAINLRDYLGDFATWFGTRNPASGNAHHALAWRAATGAGRRWMFDALGTTGSVADLASMPLDYYAKGAEVFDARTSHTGDATQVHLQLGTPGGIEHRHLDGGSFQLWRKGRWMTRESTGYADALAGFMDHGTTDSTDPVAHNALLFEGRSTGIWIGSTGPLPVSPGGDQPRGLPHVVRLQHAPQFAFAAVDLSDAYRNGLDTRVDWPYAEIAIREFLFIRPLQALVVLDRMRASSDSQRPFYASGQWLEDGPHEAAAAVRRTFVMHFERAPTASGGNRMTAPAGTQTAELITLVPASPYAVASPSVRVFNEDQPGDAQAGQYRLELDSIGSAESYFLNVVTGHDDGEQPIDAQLQDEGDHWQVTLSHPGRGTATIVLAKGMQSSGGSVRIGDGETTPLAAGVQGMHVDTTGPVWDGGGDVIFAYGFEAR</sequence>
<gene>
    <name evidence="2" type="ORF">FHW12_002923</name>
</gene>
<evidence type="ECO:0000313" key="3">
    <source>
        <dbReference type="Proteomes" id="UP000550401"/>
    </source>
</evidence>
<feature type="signal peptide" evidence="1">
    <location>
        <begin position="1"/>
        <end position="27"/>
    </location>
</feature>
<feature type="chain" id="PRO_5032406962" description="Heparinase II/III-like protein" evidence="1">
    <location>
        <begin position="28"/>
        <end position="712"/>
    </location>
</feature>
<evidence type="ECO:0000256" key="1">
    <source>
        <dbReference type="SAM" id="SignalP"/>
    </source>
</evidence>
<name>A0A839F6K1_9GAMM</name>
<keyword evidence="3" id="KW-1185">Reference proteome</keyword>
<organism evidence="2 3">
    <name type="scientific">Dokdonella fugitiva</name>
    <dbReference type="NCBI Taxonomy" id="328517"/>
    <lineage>
        <taxon>Bacteria</taxon>
        <taxon>Pseudomonadati</taxon>
        <taxon>Pseudomonadota</taxon>
        <taxon>Gammaproteobacteria</taxon>
        <taxon>Lysobacterales</taxon>
        <taxon>Rhodanobacteraceae</taxon>
        <taxon>Dokdonella</taxon>
    </lineage>
</organism>
<proteinExistence type="predicted"/>
<dbReference type="EMBL" id="JACGXL010000004">
    <property type="protein sequence ID" value="MBA8888690.1"/>
    <property type="molecule type" value="Genomic_DNA"/>
</dbReference>
<keyword evidence="1" id="KW-0732">Signal</keyword>
<dbReference type="Gene3D" id="1.50.10.100">
    <property type="entry name" value="Chondroitin AC/alginate lyase"/>
    <property type="match status" value="1"/>
</dbReference>
<dbReference type="InterPro" id="IPR008929">
    <property type="entry name" value="Chondroitin_lyas"/>
</dbReference>
<dbReference type="RefSeq" id="WP_182531723.1">
    <property type="nucleotide sequence ID" value="NZ_JACGXL010000004.1"/>
</dbReference>
<dbReference type="Gene3D" id="2.70.98.70">
    <property type="match status" value="1"/>
</dbReference>